<feature type="compositionally biased region" description="Basic and acidic residues" evidence="7">
    <location>
        <begin position="17"/>
        <end position="34"/>
    </location>
</feature>
<keyword evidence="5" id="KW-0539">Nucleus</keyword>
<dbReference type="PANTHER" id="PTHR47287:SF15">
    <property type="entry name" value="ZINC FINGER PROTEIN 3-LIKE"/>
    <property type="match status" value="1"/>
</dbReference>
<keyword evidence="4" id="KW-0862">Zinc</keyword>
<organism evidence="9 10">
    <name type="scientific">Rhynchospora tenuis</name>
    <dbReference type="NCBI Taxonomy" id="198213"/>
    <lineage>
        <taxon>Eukaryota</taxon>
        <taxon>Viridiplantae</taxon>
        <taxon>Streptophyta</taxon>
        <taxon>Embryophyta</taxon>
        <taxon>Tracheophyta</taxon>
        <taxon>Spermatophyta</taxon>
        <taxon>Magnoliopsida</taxon>
        <taxon>Liliopsida</taxon>
        <taxon>Poales</taxon>
        <taxon>Cyperaceae</taxon>
        <taxon>Cyperoideae</taxon>
        <taxon>Rhynchosporeae</taxon>
        <taxon>Rhynchospora</taxon>
    </lineage>
</organism>
<dbReference type="InterPro" id="IPR013087">
    <property type="entry name" value="Znf_C2H2_type"/>
</dbReference>
<keyword evidence="10" id="KW-1185">Reference proteome</keyword>
<comment type="caution">
    <text evidence="9">The sequence shown here is derived from an EMBL/GenBank/DDBJ whole genome shotgun (WGS) entry which is preliminary data.</text>
</comment>
<dbReference type="Proteomes" id="UP001210211">
    <property type="component" value="Unassembled WGS sequence"/>
</dbReference>
<accession>A0AAD5ZI97</accession>
<dbReference type="Gene3D" id="3.30.160.60">
    <property type="entry name" value="Classic Zinc Finger"/>
    <property type="match status" value="1"/>
</dbReference>
<dbReference type="PROSITE" id="PS50157">
    <property type="entry name" value="ZINC_FINGER_C2H2_2"/>
    <property type="match status" value="1"/>
</dbReference>
<gene>
    <name evidence="9" type="ORF">LUZ61_002080</name>
</gene>
<keyword evidence="3 6" id="KW-0863">Zinc-finger</keyword>
<proteinExistence type="predicted"/>
<dbReference type="InterPro" id="IPR036236">
    <property type="entry name" value="Znf_C2H2_sf"/>
</dbReference>
<dbReference type="GO" id="GO:0009788">
    <property type="term" value="P:negative regulation of abscisic acid-activated signaling pathway"/>
    <property type="evidence" value="ECO:0007669"/>
    <property type="project" value="InterPro"/>
</dbReference>
<protein>
    <recommendedName>
        <fullName evidence="8">C2H2-type domain-containing protein</fullName>
    </recommendedName>
</protein>
<keyword evidence="2" id="KW-0479">Metal-binding</keyword>
<evidence type="ECO:0000259" key="8">
    <source>
        <dbReference type="PROSITE" id="PS50157"/>
    </source>
</evidence>
<dbReference type="GO" id="GO:0008270">
    <property type="term" value="F:zinc ion binding"/>
    <property type="evidence" value="ECO:0007669"/>
    <property type="project" value="UniProtKB-KW"/>
</dbReference>
<evidence type="ECO:0000313" key="9">
    <source>
        <dbReference type="EMBL" id="KAJ3698375.1"/>
    </source>
</evidence>
<sequence>MEANTHSETSTISLTAQRDDKENTTEEEQKKQRETQQGAVASPFLELDLLGSIGAAFPAAAGPVPPASPPASPPSEPTEQKTFSCRYCSRVFTSSQALGGHQNAHKRERLAKRATADPLCTGMEGYYGRPGLSGPMTPIRFSNSSLVHGGPLSLNRHAAMHKPYNVTPADWHRSMIMPRYTGSVPRFFPYRDVNIGPRFPVMGVSAPRFDESAQPGVGLGLMCHGIGGGAPGGRGDNPVEIDEEPKVDLTLRL</sequence>
<feature type="compositionally biased region" description="Polar residues" evidence="7">
    <location>
        <begin position="1"/>
        <end position="16"/>
    </location>
</feature>
<feature type="region of interest" description="Disordered" evidence="7">
    <location>
        <begin position="1"/>
        <end position="43"/>
    </location>
</feature>
<dbReference type="PANTHER" id="PTHR47287">
    <property type="entry name" value="C2H2 AND C2HC ZINC FINGERS SUPERFAMILY PROTEIN"/>
    <property type="match status" value="1"/>
</dbReference>
<evidence type="ECO:0000313" key="10">
    <source>
        <dbReference type="Proteomes" id="UP001210211"/>
    </source>
</evidence>
<evidence type="ECO:0000256" key="3">
    <source>
        <dbReference type="ARBA" id="ARBA00022771"/>
    </source>
</evidence>
<dbReference type="AlphaFoldDB" id="A0AAD5ZI97"/>
<dbReference type="EMBL" id="JAMRDG010000001">
    <property type="protein sequence ID" value="KAJ3698375.1"/>
    <property type="molecule type" value="Genomic_DNA"/>
</dbReference>
<evidence type="ECO:0000256" key="6">
    <source>
        <dbReference type="PROSITE-ProRule" id="PRU00042"/>
    </source>
</evidence>
<dbReference type="Pfam" id="PF13912">
    <property type="entry name" value="zf-C2H2_6"/>
    <property type="match status" value="1"/>
</dbReference>
<comment type="subcellular location">
    <subcellularLocation>
        <location evidence="1">Nucleus</location>
    </subcellularLocation>
</comment>
<reference evidence="9 10" key="1">
    <citation type="journal article" date="2022" name="Cell">
        <title>Repeat-based holocentromeres influence genome architecture and karyotype evolution.</title>
        <authorList>
            <person name="Hofstatter P.G."/>
            <person name="Thangavel G."/>
            <person name="Lux T."/>
            <person name="Neumann P."/>
            <person name="Vondrak T."/>
            <person name="Novak P."/>
            <person name="Zhang M."/>
            <person name="Costa L."/>
            <person name="Castellani M."/>
            <person name="Scott A."/>
            <person name="Toegelov H."/>
            <person name="Fuchs J."/>
            <person name="Mata-Sucre Y."/>
            <person name="Dias Y."/>
            <person name="Vanzela A.L.L."/>
            <person name="Huettel B."/>
            <person name="Almeida C.C.S."/>
            <person name="Simkova H."/>
            <person name="Souza G."/>
            <person name="Pedrosa-Harand A."/>
            <person name="Macas J."/>
            <person name="Mayer K.F.X."/>
            <person name="Houben A."/>
            <person name="Marques A."/>
        </authorList>
    </citation>
    <scope>NUCLEOTIDE SEQUENCE [LARGE SCALE GENOMIC DNA]</scope>
    <source>
        <strain evidence="9">RhyTen1mFocal</strain>
    </source>
</reference>
<feature type="domain" description="C2H2-type" evidence="8">
    <location>
        <begin position="83"/>
        <end position="110"/>
    </location>
</feature>
<feature type="compositionally biased region" description="Pro residues" evidence="7">
    <location>
        <begin position="63"/>
        <end position="76"/>
    </location>
</feature>
<feature type="region of interest" description="Disordered" evidence="7">
    <location>
        <begin position="57"/>
        <end position="80"/>
    </location>
</feature>
<dbReference type="SUPFAM" id="SSF57667">
    <property type="entry name" value="beta-beta-alpha zinc fingers"/>
    <property type="match status" value="1"/>
</dbReference>
<dbReference type="PROSITE" id="PS00028">
    <property type="entry name" value="ZINC_FINGER_C2H2_1"/>
    <property type="match status" value="1"/>
</dbReference>
<evidence type="ECO:0000256" key="2">
    <source>
        <dbReference type="ARBA" id="ARBA00022723"/>
    </source>
</evidence>
<dbReference type="GO" id="GO:0005634">
    <property type="term" value="C:nucleus"/>
    <property type="evidence" value="ECO:0007669"/>
    <property type="project" value="UniProtKB-SubCell"/>
</dbReference>
<evidence type="ECO:0000256" key="1">
    <source>
        <dbReference type="ARBA" id="ARBA00004123"/>
    </source>
</evidence>
<evidence type="ECO:0000256" key="5">
    <source>
        <dbReference type="ARBA" id="ARBA00023242"/>
    </source>
</evidence>
<name>A0AAD5ZI97_9POAL</name>
<evidence type="ECO:0000256" key="4">
    <source>
        <dbReference type="ARBA" id="ARBA00022833"/>
    </source>
</evidence>
<evidence type="ECO:0000256" key="7">
    <source>
        <dbReference type="SAM" id="MobiDB-lite"/>
    </source>
</evidence>
<dbReference type="InterPro" id="IPR044246">
    <property type="entry name" value="ZFP3-like"/>
</dbReference>